<accession>A0A7J5E2V1</accession>
<gene>
    <name evidence="1" type="ORF">F9L07_12680</name>
</gene>
<name>A0A7J5E2V1_NOCSI</name>
<organism evidence="1 2">
    <name type="scientific">Nocardioides simplex</name>
    <name type="common">Arthrobacter simplex</name>
    <dbReference type="NCBI Taxonomy" id="2045"/>
    <lineage>
        <taxon>Bacteria</taxon>
        <taxon>Bacillati</taxon>
        <taxon>Actinomycetota</taxon>
        <taxon>Actinomycetes</taxon>
        <taxon>Propionibacteriales</taxon>
        <taxon>Nocardioidaceae</taxon>
        <taxon>Pimelobacter</taxon>
    </lineage>
</organism>
<comment type="caution">
    <text evidence="1">The sequence shown here is derived from an EMBL/GenBank/DDBJ whole genome shotgun (WGS) entry which is preliminary data.</text>
</comment>
<evidence type="ECO:0008006" key="3">
    <source>
        <dbReference type="Google" id="ProtNLM"/>
    </source>
</evidence>
<dbReference type="Proteomes" id="UP000449906">
    <property type="component" value="Unassembled WGS sequence"/>
</dbReference>
<dbReference type="InterPro" id="IPR029061">
    <property type="entry name" value="THDP-binding"/>
</dbReference>
<proteinExistence type="predicted"/>
<dbReference type="EMBL" id="WBVM01000001">
    <property type="protein sequence ID" value="KAB2812602.1"/>
    <property type="molecule type" value="Genomic_DNA"/>
</dbReference>
<dbReference type="GO" id="GO:0000287">
    <property type="term" value="F:magnesium ion binding"/>
    <property type="evidence" value="ECO:0007669"/>
    <property type="project" value="UniProtKB-ARBA"/>
</dbReference>
<dbReference type="SUPFAM" id="SSF52518">
    <property type="entry name" value="Thiamin diphosphate-binding fold (THDP-binding)"/>
    <property type="match status" value="1"/>
</dbReference>
<sequence>MRSPMTDVDTATTRSAAIVDRLRAGGVGLAAYLPDSWLSPLIGEVVADPSILDVRVTREDDAVAIAGGSALMGLRSAVLCQNAGVLLSANVLAAFAHHHELPLVVVAAARGGAEDGFYYQMYKGQVTAGVAAAAGLTVHHVDGPDDDWLFEKASEQAWLLRRPVVLLCSRRALLGEPV</sequence>
<dbReference type="AlphaFoldDB" id="A0A7J5E2V1"/>
<protein>
    <recommendedName>
        <fullName evidence="3">Sulfopyruvate decarboxylase</fullName>
    </recommendedName>
</protein>
<dbReference type="Gene3D" id="3.40.50.970">
    <property type="match status" value="1"/>
</dbReference>
<reference evidence="1 2" key="1">
    <citation type="submission" date="2019-09" db="EMBL/GenBank/DDBJ databases">
        <title>Pimelobacter sp. isolated from Paulinella.</title>
        <authorList>
            <person name="Jeong S.E."/>
        </authorList>
    </citation>
    <scope>NUCLEOTIDE SEQUENCE [LARGE SCALE GENOMIC DNA]</scope>
    <source>
        <strain evidence="1 2">Pch-N</strain>
    </source>
</reference>
<evidence type="ECO:0000313" key="2">
    <source>
        <dbReference type="Proteomes" id="UP000449906"/>
    </source>
</evidence>
<evidence type="ECO:0000313" key="1">
    <source>
        <dbReference type="EMBL" id="KAB2812602.1"/>
    </source>
</evidence>